<accession>A0A9P7V9D8</accession>
<evidence type="ECO:0000259" key="3">
    <source>
        <dbReference type="Pfam" id="PF09463"/>
    </source>
</evidence>
<keyword evidence="2" id="KW-1133">Transmembrane helix</keyword>
<feature type="region of interest" description="Disordered" evidence="1">
    <location>
        <begin position="170"/>
        <end position="197"/>
    </location>
</feature>
<dbReference type="Pfam" id="PF09463">
    <property type="entry name" value="Opy2"/>
    <property type="match status" value="1"/>
</dbReference>
<keyword evidence="2" id="KW-0472">Membrane</keyword>
<keyword evidence="5" id="KW-1185">Reference proteome</keyword>
<evidence type="ECO:0000256" key="2">
    <source>
        <dbReference type="SAM" id="Phobius"/>
    </source>
</evidence>
<sequence>MHAFTTTPTKLLSASTKSILFSYDHNYVVYKRAESSLPTVEGSTSSTTKADGCLVCATTEPLCPSCPNGQECRLRAPSCNQCVEAYCAPLRSDNSGSTPVGAIVGGVVGGVAFLVFLAGLWYFFVFRKRNDYYDEKEGIYMGGSDSVRASGIELGGMANDGTGSLHENSYEAGLNDPNGGGGGGHNTDQGMNNLNNTANATLTSQGAAQLAGLMAASGISGSGGGVGGTLNSMRPPSAPVQRNKRLSSYESFTKPTIRAALLTKKKAAAGGGNNVTGAGGGISNSNSMNSRFNDSGSGLIYGLAQQNYLESSNRNSVATSISTTNASNILPIAYIPGVTVRPTKNNTRSIHIDLESLFSDLVTIENASIIGAESTNSKNNSQSNATMTAIKAQPRLVNVEKIDEEDESSEEDGGIQQLDDVDSALVGSSIDQGSSRNPGLIHIATKTQVTQVTRARELGHSHEFGSDDEDGDDELSDEDSDIGEITRATSLRRPRVQGIPIGVGVGFDKPPIRPVDRASMRSDDGSFVLDVEIDNDDRSPGTGTIGVSRSTRTTTGAEGSSVHSGERSPFDDP</sequence>
<dbReference type="Gene3D" id="1.20.5.510">
    <property type="entry name" value="Single helix bin"/>
    <property type="match status" value="1"/>
</dbReference>
<feature type="compositionally biased region" description="Acidic residues" evidence="1">
    <location>
        <begin position="466"/>
        <end position="480"/>
    </location>
</feature>
<proteinExistence type="predicted"/>
<evidence type="ECO:0000313" key="4">
    <source>
        <dbReference type="EMBL" id="KAG7193460.1"/>
    </source>
</evidence>
<feature type="compositionally biased region" description="Basic and acidic residues" evidence="1">
    <location>
        <begin position="564"/>
        <end position="573"/>
    </location>
</feature>
<dbReference type="RefSeq" id="XP_043049008.1">
    <property type="nucleotide sequence ID" value="XM_043191701.1"/>
</dbReference>
<name>A0A9P7V9D8_9ASCO</name>
<protein>
    <recommendedName>
        <fullName evidence="3">Membrane anchor Opy2 N-terminal domain-containing protein</fullName>
    </recommendedName>
</protein>
<feature type="region of interest" description="Disordered" evidence="1">
    <location>
        <begin position="226"/>
        <end position="247"/>
    </location>
</feature>
<dbReference type="Proteomes" id="UP000790833">
    <property type="component" value="Unassembled WGS sequence"/>
</dbReference>
<keyword evidence="2" id="KW-0812">Transmembrane</keyword>
<dbReference type="InterPro" id="IPR018571">
    <property type="entry name" value="Membrane_anchor_Opy2_N"/>
</dbReference>
<gene>
    <name evidence="4" type="ORF">KQ657_000879</name>
</gene>
<feature type="region of interest" description="Disordered" evidence="1">
    <location>
        <begin position="510"/>
        <end position="573"/>
    </location>
</feature>
<evidence type="ECO:0000313" key="5">
    <source>
        <dbReference type="Proteomes" id="UP000790833"/>
    </source>
</evidence>
<feature type="transmembrane region" description="Helical" evidence="2">
    <location>
        <begin position="100"/>
        <end position="124"/>
    </location>
</feature>
<dbReference type="OrthoDB" id="2402916at2759"/>
<feature type="region of interest" description="Disordered" evidence="1">
    <location>
        <begin position="460"/>
        <end position="480"/>
    </location>
</feature>
<dbReference type="EMBL" id="JAHMUF010000012">
    <property type="protein sequence ID" value="KAG7193460.1"/>
    <property type="molecule type" value="Genomic_DNA"/>
</dbReference>
<reference evidence="4" key="1">
    <citation type="submission" date="2021-03" db="EMBL/GenBank/DDBJ databases">
        <authorList>
            <person name="Palmer J.M."/>
        </authorList>
    </citation>
    <scope>NUCLEOTIDE SEQUENCE</scope>
    <source>
        <strain evidence="4">ARV_011</strain>
    </source>
</reference>
<feature type="domain" description="Membrane anchor Opy2 N-terminal" evidence="3">
    <location>
        <begin position="53"/>
        <end position="87"/>
    </location>
</feature>
<feature type="compositionally biased region" description="Polar residues" evidence="1">
    <location>
        <begin position="541"/>
        <end position="563"/>
    </location>
</feature>
<dbReference type="GeneID" id="66114253"/>
<organism evidence="4 5">
    <name type="scientific">Scheffersomyces spartinae</name>
    <dbReference type="NCBI Taxonomy" id="45513"/>
    <lineage>
        <taxon>Eukaryota</taxon>
        <taxon>Fungi</taxon>
        <taxon>Dikarya</taxon>
        <taxon>Ascomycota</taxon>
        <taxon>Saccharomycotina</taxon>
        <taxon>Pichiomycetes</taxon>
        <taxon>Debaryomycetaceae</taxon>
        <taxon>Scheffersomyces</taxon>
    </lineage>
</organism>
<dbReference type="AlphaFoldDB" id="A0A9P7V9D8"/>
<evidence type="ECO:0000256" key="1">
    <source>
        <dbReference type="SAM" id="MobiDB-lite"/>
    </source>
</evidence>
<comment type="caution">
    <text evidence="4">The sequence shown here is derived from an EMBL/GenBank/DDBJ whole genome shotgun (WGS) entry which is preliminary data.</text>
</comment>
<feature type="compositionally biased region" description="Basic and acidic residues" evidence="1">
    <location>
        <begin position="510"/>
        <end position="524"/>
    </location>
</feature>